<dbReference type="SUPFAM" id="SSF56645">
    <property type="entry name" value="Acyl-CoA dehydrogenase NM domain-like"/>
    <property type="match status" value="1"/>
</dbReference>
<feature type="domain" description="Acyl-CoA dehydrogenase/oxidase C-terminal" evidence="6">
    <location>
        <begin position="226"/>
        <end position="372"/>
    </location>
</feature>
<comment type="caution">
    <text evidence="9">The sequence shown here is derived from an EMBL/GenBank/DDBJ whole genome shotgun (WGS) entry which is preliminary data.</text>
</comment>
<dbReference type="InterPro" id="IPR009100">
    <property type="entry name" value="AcylCoA_DH/oxidase_NM_dom_sf"/>
</dbReference>
<dbReference type="InterPro" id="IPR006091">
    <property type="entry name" value="Acyl-CoA_Oxase/DH_mid-dom"/>
</dbReference>
<protein>
    <submittedName>
        <fullName evidence="9">Acyl-CoA dehydrogenase</fullName>
    </submittedName>
</protein>
<evidence type="ECO:0000259" key="8">
    <source>
        <dbReference type="Pfam" id="PF02771"/>
    </source>
</evidence>
<dbReference type="SUPFAM" id="SSF47203">
    <property type="entry name" value="Acyl-CoA dehydrogenase C-terminal domain-like"/>
    <property type="match status" value="1"/>
</dbReference>
<dbReference type="InterPro" id="IPR046373">
    <property type="entry name" value="Acyl-CoA_Oxase/DH_mid-dom_sf"/>
</dbReference>
<dbReference type="InterPro" id="IPR037069">
    <property type="entry name" value="AcylCoA_DH/ox_N_sf"/>
</dbReference>
<evidence type="ECO:0000256" key="5">
    <source>
        <dbReference type="RuleBase" id="RU362125"/>
    </source>
</evidence>
<evidence type="ECO:0000313" key="10">
    <source>
        <dbReference type="Proteomes" id="UP000269692"/>
    </source>
</evidence>
<dbReference type="GO" id="GO:0003995">
    <property type="term" value="F:acyl-CoA dehydrogenase activity"/>
    <property type="evidence" value="ECO:0007669"/>
    <property type="project" value="TreeGrafter"/>
</dbReference>
<dbReference type="Pfam" id="PF00441">
    <property type="entry name" value="Acyl-CoA_dh_1"/>
    <property type="match status" value="1"/>
</dbReference>
<dbReference type="InterPro" id="IPR009075">
    <property type="entry name" value="AcylCo_DH/oxidase_C"/>
</dbReference>
<sequence>MHPNLSDEQRQMVSTVRDLVQSEFRPNAQRYMDGTFPWENIRKLAEIGVLGMSVPQEYGGLGLSVFDSALVLEEIAKGCYVTAMAALGEAGVQTRVIAHYAPKSIRERILPKVVTGECILAICMTEPHAGTDVANYRTNARVVGDKVVLNGVKTLISRAPEAGMFVVFTRIDGRPGREGIGCVLVEPGTPGFEVTGTFHTMGGENLHEVQFNDCELPIENLAIREDGFRKLLSAFNTQRCLNPSISLGLAEGAFEEACRYVRDRTVFGKAVGDFQGVRWKLADMYREIETSRAMLYRACASANPFPDPFLSAVAKITCNEMSVRVTSEAIQLHGGVGFTDEYAVSRFYRGARYGSLGGGTSETLRDLIGKRIMEATTFGDDLLNYSAPSQRMPSPAETAGFAMPAE</sequence>
<dbReference type="RefSeq" id="WP_121622475.1">
    <property type="nucleotide sequence ID" value="NZ_JBAFVX010000009.1"/>
</dbReference>
<name>A0A3L7AK52_9HYPH</name>
<evidence type="ECO:0000256" key="1">
    <source>
        <dbReference type="ARBA" id="ARBA00001974"/>
    </source>
</evidence>
<organism evidence="9 10">
    <name type="scientific">Xanthobacter tagetidis</name>
    <dbReference type="NCBI Taxonomy" id="60216"/>
    <lineage>
        <taxon>Bacteria</taxon>
        <taxon>Pseudomonadati</taxon>
        <taxon>Pseudomonadota</taxon>
        <taxon>Alphaproteobacteria</taxon>
        <taxon>Hyphomicrobiales</taxon>
        <taxon>Xanthobacteraceae</taxon>
        <taxon>Xanthobacter</taxon>
    </lineage>
</organism>
<proteinExistence type="inferred from homology"/>
<comment type="similarity">
    <text evidence="2 5">Belongs to the acyl-CoA dehydrogenase family.</text>
</comment>
<keyword evidence="4 5" id="KW-0274">FAD</keyword>
<comment type="cofactor">
    <cofactor evidence="1 5">
        <name>FAD</name>
        <dbReference type="ChEBI" id="CHEBI:57692"/>
    </cofactor>
</comment>
<dbReference type="PANTHER" id="PTHR43884:SF12">
    <property type="entry name" value="ISOVALERYL-COA DEHYDROGENASE, MITOCHONDRIAL-RELATED"/>
    <property type="match status" value="1"/>
</dbReference>
<dbReference type="InterPro" id="IPR013786">
    <property type="entry name" value="AcylCoA_DH/ox_N"/>
</dbReference>
<evidence type="ECO:0000259" key="6">
    <source>
        <dbReference type="Pfam" id="PF00441"/>
    </source>
</evidence>
<dbReference type="Pfam" id="PF02770">
    <property type="entry name" value="Acyl-CoA_dh_M"/>
    <property type="match status" value="1"/>
</dbReference>
<dbReference type="EMBL" id="RCTF01000004">
    <property type="protein sequence ID" value="RLP79971.1"/>
    <property type="molecule type" value="Genomic_DNA"/>
</dbReference>
<dbReference type="GO" id="GO:0050660">
    <property type="term" value="F:flavin adenine dinucleotide binding"/>
    <property type="evidence" value="ECO:0007669"/>
    <property type="project" value="InterPro"/>
</dbReference>
<dbReference type="AlphaFoldDB" id="A0A3L7AK52"/>
<keyword evidence="5" id="KW-0560">Oxidoreductase</keyword>
<dbReference type="InterPro" id="IPR036250">
    <property type="entry name" value="AcylCo_DH-like_C"/>
</dbReference>
<accession>A0A3L7AK52</accession>
<dbReference type="Gene3D" id="1.10.540.10">
    <property type="entry name" value="Acyl-CoA dehydrogenase/oxidase, N-terminal domain"/>
    <property type="match status" value="1"/>
</dbReference>
<evidence type="ECO:0000256" key="4">
    <source>
        <dbReference type="ARBA" id="ARBA00022827"/>
    </source>
</evidence>
<feature type="domain" description="Acyl-CoA oxidase/dehydrogenase middle" evidence="7">
    <location>
        <begin position="121"/>
        <end position="214"/>
    </location>
</feature>
<dbReference type="Pfam" id="PF02771">
    <property type="entry name" value="Acyl-CoA_dh_N"/>
    <property type="match status" value="1"/>
</dbReference>
<dbReference type="Gene3D" id="1.20.140.10">
    <property type="entry name" value="Butyryl-CoA Dehydrogenase, subunit A, domain 3"/>
    <property type="match status" value="1"/>
</dbReference>
<evidence type="ECO:0000313" key="9">
    <source>
        <dbReference type="EMBL" id="RLP79971.1"/>
    </source>
</evidence>
<gene>
    <name evidence="9" type="ORF">D9R14_06325</name>
</gene>
<keyword evidence="10" id="KW-1185">Reference proteome</keyword>
<dbReference type="PANTHER" id="PTHR43884">
    <property type="entry name" value="ACYL-COA DEHYDROGENASE"/>
    <property type="match status" value="1"/>
</dbReference>
<feature type="domain" description="Acyl-CoA dehydrogenase/oxidase N-terminal" evidence="8">
    <location>
        <begin position="6"/>
        <end position="117"/>
    </location>
</feature>
<evidence type="ECO:0000256" key="3">
    <source>
        <dbReference type="ARBA" id="ARBA00022630"/>
    </source>
</evidence>
<keyword evidence="3 5" id="KW-0285">Flavoprotein</keyword>
<dbReference type="OrthoDB" id="5510711at2"/>
<dbReference type="Proteomes" id="UP000269692">
    <property type="component" value="Unassembled WGS sequence"/>
</dbReference>
<reference evidence="9 10" key="1">
    <citation type="submission" date="2018-10" db="EMBL/GenBank/DDBJ databases">
        <title>Xanthobacter tagetidis genome sequencing and assembly.</title>
        <authorList>
            <person name="Maclea K.S."/>
            <person name="Goen A.E."/>
            <person name="Fatima S.A."/>
        </authorList>
    </citation>
    <scope>NUCLEOTIDE SEQUENCE [LARGE SCALE GENOMIC DNA]</scope>
    <source>
        <strain evidence="9 10">ATCC 700314</strain>
    </source>
</reference>
<evidence type="ECO:0000259" key="7">
    <source>
        <dbReference type="Pfam" id="PF02770"/>
    </source>
</evidence>
<evidence type="ECO:0000256" key="2">
    <source>
        <dbReference type="ARBA" id="ARBA00009347"/>
    </source>
</evidence>
<dbReference type="Gene3D" id="2.40.110.10">
    <property type="entry name" value="Butyryl-CoA Dehydrogenase, subunit A, domain 2"/>
    <property type="match status" value="1"/>
</dbReference>